<dbReference type="Gramene" id="OIT40118">
    <property type="protein sequence ID" value="OIT40118"/>
    <property type="gene ID" value="A4A49_01020"/>
</dbReference>
<dbReference type="KEGG" id="nau:109237216"/>
<dbReference type="STRING" id="49451.A0A314LEN3"/>
<organism evidence="2 3">
    <name type="scientific">Nicotiana attenuata</name>
    <name type="common">Coyote tobacco</name>
    <dbReference type="NCBI Taxonomy" id="49451"/>
    <lineage>
        <taxon>Eukaryota</taxon>
        <taxon>Viridiplantae</taxon>
        <taxon>Streptophyta</taxon>
        <taxon>Embryophyta</taxon>
        <taxon>Tracheophyta</taxon>
        <taxon>Spermatophyta</taxon>
        <taxon>Magnoliopsida</taxon>
        <taxon>eudicotyledons</taxon>
        <taxon>Gunneridae</taxon>
        <taxon>Pentapetalae</taxon>
        <taxon>asterids</taxon>
        <taxon>lamiids</taxon>
        <taxon>Solanales</taxon>
        <taxon>Solanaceae</taxon>
        <taxon>Nicotianoideae</taxon>
        <taxon>Nicotianeae</taxon>
        <taxon>Nicotiana</taxon>
    </lineage>
</organism>
<dbReference type="PANTHER" id="PTHR31260:SF76">
    <property type="entry name" value="CYSTATIN DOMAIN-CONTAINING PROTEIN"/>
    <property type="match status" value="1"/>
</dbReference>
<evidence type="ECO:0000256" key="1">
    <source>
        <dbReference type="SAM" id="MobiDB-lite"/>
    </source>
</evidence>
<proteinExistence type="predicted"/>
<evidence type="ECO:0000313" key="2">
    <source>
        <dbReference type="EMBL" id="OIT40118.1"/>
    </source>
</evidence>
<dbReference type="Proteomes" id="UP000187609">
    <property type="component" value="Unassembled WGS sequence"/>
</dbReference>
<dbReference type="Gene3D" id="3.10.450.10">
    <property type="match status" value="1"/>
</dbReference>
<dbReference type="AlphaFoldDB" id="A0A314LEN3"/>
<comment type="caution">
    <text evidence="2">The sequence shown here is derived from an EMBL/GenBank/DDBJ whole genome shotgun (WGS) entry which is preliminary data.</text>
</comment>
<gene>
    <name evidence="2" type="ORF">A4A49_01020</name>
</gene>
<dbReference type="OrthoDB" id="1269195at2759"/>
<accession>A0A314LEN3</accession>
<dbReference type="EMBL" id="MJEQ01000051">
    <property type="protein sequence ID" value="OIT40118.1"/>
    <property type="molecule type" value="Genomic_DNA"/>
</dbReference>
<reference evidence="2" key="1">
    <citation type="submission" date="2016-11" db="EMBL/GenBank/DDBJ databases">
        <title>The genome of Nicotiana attenuata.</title>
        <authorList>
            <person name="Xu S."/>
            <person name="Brockmoeller T."/>
            <person name="Gaquerel E."/>
            <person name="Navarro A."/>
            <person name="Kuhl H."/>
            <person name="Gase K."/>
            <person name="Ling Z."/>
            <person name="Zhou W."/>
            <person name="Kreitzer C."/>
            <person name="Stanke M."/>
            <person name="Tang H."/>
            <person name="Lyons E."/>
            <person name="Pandey P."/>
            <person name="Pandey S.P."/>
            <person name="Timmermann B."/>
            <person name="Baldwin I.T."/>
        </authorList>
    </citation>
    <scope>NUCLEOTIDE SEQUENCE [LARGE SCALE GENOMIC DNA]</scope>
    <source>
        <strain evidence="2">UT</strain>
    </source>
</reference>
<feature type="region of interest" description="Disordered" evidence="1">
    <location>
        <begin position="1"/>
        <end position="46"/>
    </location>
</feature>
<keyword evidence="3" id="KW-1185">Reference proteome</keyword>
<protein>
    <submittedName>
        <fullName evidence="2">Uncharacterized protein</fullName>
    </submittedName>
</protein>
<dbReference type="InterPro" id="IPR006462">
    <property type="entry name" value="MS5"/>
</dbReference>
<name>A0A314LEN3_NICAT</name>
<sequence>MAESTKVSAMKRQILKGGGEGFEPPSSSEKKQKFAEGGSVTPLYPEDNEKSICFCDISDDNDDGEKIPNEGGCCLCNPTKPDPDSDEDYPEELRPSLEPILLKYHHQALLTNGFDFAEYPGPVAPISPIVNLDTHKDFGVMMELANLAIQEYNEKECNVFKYKLLKIEKATYMLAAWEQYFMTVKVLNLTLATPIETFQIYGAKRIFSADIKEVLHCGPKRMELIAGPFSMQIGKDSPPEHIEAFKGIRAQLRKYF</sequence>
<dbReference type="SUPFAM" id="SSF54403">
    <property type="entry name" value="Cystatin/monellin"/>
    <property type="match status" value="1"/>
</dbReference>
<dbReference type="PANTHER" id="PTHR31260">
    <property type="entry name" value="CYSTATIN/MONELLIN SUPERFAMILY PROTEIN"/>
    <property type="match status" value="1"/>
</dbReference>
<evidence type="ECO:0000313" key="3">
    <source>
        <dbReference type="Proteomes" id="UP000187609"/>
    </source>
</evidence>
<dbReference type="InterPro" id="IPR046350">
    <property type="entry name" value="Cystatin_sf"/>
</dbReference>